<organism evidence="1 2">
    <name type="scientific">Agrocybe pediades</name>
    <dbReference type="NCBI Taxonomy" id="84607"/>
    <lineage>
        <taxon>Eukaryota</taxon>
        <taxon>Fungi</taxon>
        <taxon>Dikarya</taxon>
        <taxon>Basidiomycota</taxon>
        <taxon>Agaricomycotina</taxon>
        <taxon>Agaricomycetes</taxon>
        <taxon>Agaricomycetidae</taxon>
        <taxon>Agaricales</taxon>
        <taxon>Agaricineae</taxon>
        <taxon>Strophariaceae</taxon>
        <taxon>Agrocybe</taxon>
    </lineage>
</organism>
<comment type="caution">
    <text evidence="1">The sequence shown here is derived from an EMBL/GenBank/DDBJ whole genome shotgun (WGS) entry which is preliminary data.</text>
</comment>
<dbReference type="Proteomes" id="UP000521872">
    <property type="component" value="Unassembled WGS sequence"/>
</dbReference>
<keyword evidence="2" id="KW-1185">Reference proteome</keyword>
<evidence type="ECO:0000313" key="2">
    <source>
        <dbReference type="Proteomes" id="UP000521872"/>
    </source>
</evidence>
<gene>
    <name evidence="1" type="ORF">D9613_008805</name>
</gene>
<name>A0A8H4QTK8_9AGAR</name>
<evidence type="ECO:0000313" key="1">
    <source>
        <dbReference type="EMBL" id="KAF4616704.1"/>
    </source>
</evidence>
<sequence length="187" mass="21326">MKLAGASLKSREHTIYPHYPSLKDQRFGVGSLEILSFVMVTDDDAEAIMSLIKSYAKSLKILDFTIPSKVPVDPLTDVELIFDVSTMSLLEELSVECSVFIERDVIMSKSSVWLGWVSSHLKTIPRGRNFKNITLRLHLDHVFPVGNRFIDIKALQHFENLIVWTGSYLRRNHFLSYSKSRIGAFHA</sequence>
<proteinExistence type="predicted"/>
<accession>A0A8H4QTK8</accession>
<dbReference type="EMBL" id="JAACJL010000031">
    <property type="protein sequence ID" value="KAF4616704.1"/>
    <property type="molecule type" value="Genomic_DNA"/>
</dbReference>
<reference evidence="1 2" key="1">
    <citation type="submission" date="2019-12" db="EMBL/GenBank/DDBJ databases">
        <authorList>
            <person name="Floudas D."/>
            <person name="Bentzer J."/>
            <person name="Ahren D."/>
            <person name="Johansson T."/>
            <person name="Persson P."/>
            <person name="Tunlid A."/>
        </authorList>
    </citation>
    <scope>NUCLEOTIDE SEQUENCE [LARGE SCALE GENOMIC DNA]</scope>
    <source>
        <strain evidence="1 2">CBS 102.39</strain>
    </source>
</reference>
<dbReference type="AlphaFoldDB" id="A0A8H4QTK8"/>
<protein>
    <submittedName>
        <fullName evidence="1">Uncharacterized protein</fullName>
    </submittedName>
</protein>